<dbReference type="PANTHER" id="PTHR34876:SF4">
    <property type="entry name" value="1,4-BETA-D-GLUCAN CELLOBIOHYDROLASE C-RELATED"/>
    <property type="match status" value="1"/>
</dbReference>
<feature type="region of interest" description="Disordered" evidence="10">
    <location>
        <begin position="1"/>
        <end position="22"/>
    </location>
</feature>
<dbReference type="RefSeq" id="WP_141848914.1">
    <property type="nucleotide sequence ID" value="NZ_BAAAPR010000009.1"/>
</dbReference>
<dbReference type="PRINTS" id="PR00733">
    <property type="entry name" value="GLHYDRLASE6"/>
</dbReference>
<keyword evidence="2 9" id="KW-0378">Hydrolase</keyword>
<proteinExistence type="inferred from homology"/>
<dbReference type="OrthoDB" id="309899at2"/>
<feature type="compositionally biased region" description="Low complexity" evidence="10">
    <location>
        <begin position="142"/>
        <end position="173"/>
    </location>
</feature>
<dbReference type="Gene3D" id="3.20.20.40">
    <property type="entry name" value="1, 4-beta cellobiohydrolase"/>
    <property type="match status" value="1"/>
</dbReference>
<dbReference type="AlphaFoldDB" id="A0A542E2K8"/>
<evidence type="ECO:0000256" key="6">
    <source>
        <dbReference type="ARBA" id="ARBA00023295"/>
    </source>
</evidence>
<keyword evidence="7 9" id="KW-0624">Polysaccharide degradation</keyword>
<reference evidence="11 12" key="1">
    <citation type="submission" date="2019-06" db="EMBL/GenBank/DDBJ databases">
        <title>Sequencing the genomes of 1000 actinobacteria strains.</title>
        <authorList>
            <person name="Klenk H.-P."/>
        </authorList>
    </citation>
    <scope>NUCLEOTIDE SEQUENCE [LARGE SCALE GENOMIC DNA]</scope>
    <source>
        <strain evidence="11 12">DSM 18607</strain>
    </source>
</reference>
<evidence type="ECO:0000256" key="8">
    <source>
        <dbReference type="PROSITE-ProRule" id="PRU10056"/>
    </source>
</evidence>
<dbReference type="GO" id="GO:0004553">
    <property type="term" value="F:hydrolase activity, hydrolyzing O-glycosyl compounds"/>
    <property type="evidence" value="ECO:0007669"/>
    <property type="project" value="InterPro"/>
</dbReference>
<evidence type="ECO:0000313" key="11">
    <source>
        <dbReference type="EMBL" id="TQJ09568.1"/>
    </source>
</evidence>
<name>A0A542E2K8_9MICO</name>
<keyword evidence="5 9" id="KW-0119">Carbohydrate metabolism</keyword>
<evidence type="ECO:0000256" key="4">
    <source>
        <dbReference type="ARBA" id="ARBA00023157"/>
    </source>
</evidence>
<protein>
    <recommendedName>
        <fullName evidence="9">Glucanase</fullName>
        <ecNumber evidence="9">3.2.1.-</ecNumber>
    </recommendedName>
</protein>
<dbReference type="Proteomes" id="UP000317893">
    <property type="component" value="Unassembled WGS sequence"/>
</dbReference>
<evidence type="ECO:0000256" key="5">
    <source>
        <dbReference type="ARBA" id="ARBA00023277"/>
    </source>
</evidence>
<feature type="compositionally biased region" description="Pro residues" evidence="10">
    <location>
        <begin position="79"/>
        <end position="91"/>
    </location>
</feature>
<comment type="caution">
    <text evidence="11">The sequence shown here is derived from an EMBL/GenBank/DDBJ whole genome shotgun (WGS) entry which is preliminary data.</text>
</comment>
<sequence length="506" mass="50355">MSLRSLVAPHRRSAARRGPAPLGALVATAVLVAGPSAPWSASSSEDGAAGSSRAAGGSTLRLVPGVPSDPATTRSATPRPTPTPTSTPTPTPTQSAPAPATPAPSTDRSAVPPVTGTGAAADRRAPSATGRSVARPGSVRLSRTAPAAASPGPGTSAAAAASTAAPAGPATRPRPVPAQGGQVVGIGTPTLPDPVPVPVTTTNPLAGRRLYADGRDWTQQQALGSLTGAAADTVRALATVPQATWVGPGDRVEWIADYVDRATAAGALPSLVLYAIPGRDCGSYSAGGSTSAASYLAWVAGVRTAIAGRPVLVVVEPDALAQGSCSGTATDTAARLATLASAVDLLTADPGTAVYLDAGHEWWLTPQEAATRLVAAHVGRARGFSLDVSNFYATDGEVAYGRQVAELVRTLDPTADPHLVVDTSRNGAGPAPAGPGDWCNPAGRLLGHAPGAVPGGGVLDGYLWVKHPGESDGSCHPGDPASGVWFPGWADDLVARSVAAGLLAVR</sequence>
<dbReference type="GO" id="GO:0030245">
    <property type="term" value="P:cellulose catabolic process"/>
    <property type="evidence" value="ECO:0007669"/>
    <property type="project" value="UniProtKB-KW"/>
</dbReference>
<dbReference type="InterPro" id="IPR036434">
    <property type="entry name" value="Beta_cellobiohydrolase_sf"/>
</dbReference>
<feature type="compositionally biased region" description="Low complexity" evidence="10">
    <location>
        <begin position="36"/>
        <end position="58"/>
    </location>
</feature>
<dbReference type="InterPro" id="IPR016288">
    <property type="entry name" value="Beta_cellobiohydrolase"/>
</dbReference>
<evidence type="ECO:0000256" key="7">
    <source>
        <dbReference type="ARBA" id="ARBA00023326"/>
    </source>
</evidence>
<keyword evidence="1" id="KW-0732">Signal</keyword>
<evidence type="ECO:0000256" key="9">
    <source>
        <dbReference type="RuleBase" id="RU361186"/>
    </source>
</evidence>
<evidence type="ECO:0000256" key="3">
    <source>
        <dbReference type="ARBA" id="ARBA00023001"/>
    </source>
</evidence>
<accession>A0A542E2K8</accession>
<feature type="active site" evidence="8">
    <location>
        <position position="280"/>
    </location>
</feature>
<evidence type="ECO:0000313" key="12">
    <source>
        <dbReference type="Proteomes" id="UP000317893"/>
    </source>
</evidence>
<dbReference type="EC" id="3.2.1.-" evidence="9"/>
<gene>
    <name evidence="11" type="ORF">FB458_2680</name>
</gene>
<dbReference type="Pfam" id="PF01341">
    <property type="entry name" value="Glyco_hydro_6"/>
    <property type="match status" value="1"/>
</dbReference>
<feature type="compositionally biased region" description="Low complexity" evidence="10">
    <location>
        <begin position="92"/>
        <end position="106"/>
    </location>
</feature>
<keyword evidence="6 9" id="KW-0326">Glycosidase</keyword>
<keyword evidence="3 9" id="KW-0136">Cellulose degradation</keyword>
<dbReference type="InterPro" id="IPR001524">
    <property type="entry name" value="Glyco_hydro_6_CS"/>
</dbReference>
<evidence type="ECO:0000256" key="10">
    <source>
        <dbReference type="SAM" id="MobiDB-lite"/>
    </source>
</evidence>
<keyword evidence="12" id="KW-1185">Reference proteome</keyword>
<evidence type="ECO:0000256" key="1">
    <source>
        <dbReference type="ARBA" id="ARBA00022729"/>
    </source>
</evidence>
<keyword evidence="4" id="KW-1015">Disulfide bond</keyword>
<feature type="region of interest" description="Disordered" evidence="10">
    <location>
        <begin position="36"/>
        <end position="198"/>
    </location>
</feature>
<organism evidence="11 12">
    <name type="scientific">Lapillicoccus jejuensis</name>
    <dbReference type="NCBI Taxonomy" id="402171"/>
    <lineage>
        <taxon>Bacteria</taxon>
        <taxon>Bacillati</taxon>
        <taxon>Actinomycetota</taxon>
        <taxon>Actinomycetes</taxon>
        <taxon>Micrococcales</taxon>
        <taxon>Intrasporangiaceae</taxon>
        <taxon>Lapillicoccus</taxon>
    </lineage>
</organism>
<dbReference type="PANTHER" id="PTHR34876">
    <property type="match status" value="1"/>
</dbReference>
<dbReference type="SUPFAM" id="SSF51989">
    <property type="entry name" value="Glycosyl hydrolases family 6, cellulases"/>
    <property type="match status" value="1"/>
</dbReference>
<dbReference type="PROSITE" id="PS00655">
    <property type="entry name" value="GLYCOSYL_HYDROL_F6_1"/>
    <property type="match status" value="1"/>
</dbReference>
<comment type="similarity">
    <text evidence="9">Belongs to the glycosyl hydrolase family 6.</text>
</comment>
<dbReference type="EMBL" id="VFMN01000001">
    <property type="protein sequence ID" value="TQJ09568.1"/>
    <property type="molecule type" value="Genomic_DNA"/>
</dbReference>
<evidence type="ECO:0000256" key="2">
    <source>
        <dbReference type="ARBA" id="ARBA00022801"/>
    </source>
</evidence>